<name>A0A3B0YIF2_9ZZZZ</name>
<feature type="domain" description="DUF58" evidence="2">
    <location>
        <begin position="74"/>
        <end position="300"/>
    </location>
</feature>
<proteinExistence type="predicted"/>
<evidence type="ECO:0000313" key="3">
    <source>
        <dbReference type="EMBL" id="VAW68086.1"/>
    </source>
</evidence>
<evidence type="ECO:0000256" key="1">
    <source>
        <dbReference type="SAM" id="MobiDB-lite"/>
    </source>
</evidence>
<dbReference type="PANTHER" id="PTHR33608:SF12">
    <property type="entry name" value="DUF58 DOMAIN-CONTAINING PROTEIN"/>
    <property type="match status" value="1"/>
</dbReference>
<organism evidence="3">
    <name type="scientific">hydrothermal vent metagenome</name>
    <dbReference type="NCBI Taxonomy" id="652676"/>
    <lineage>
        <taxon>unclassified sequences</taxon>
        <taxon>metagenomes</taxon>
        <taxon>ecological metagenomes</taxon>
    </lineage>
</organism>
<protein>
    <recommendedName>
        <fullName evidence="2">DUF58 domain-containing protein</fullName>
    </recommendedName>
</protein>
<dbReference type="InterPro" id="IPR002881">
    <property type="entry name" value="DUF58"/>
</dbReference>
<evidence type="ECO:0000259" key="2">
    <source>
        <dbReference type="Pfam" id="PF01882"/>
    </source>
</evidence>
<gene>
    <name evidence="3" type="ORF">MNBD_GAMMA10-1987</name>
</gene>
<dbReference type="SUPFAM" id="SSF53300">
    <property type="entry name" value="vWA-like"/>
    <property type="match status" value="1"/>
</dbReference>
<dbReference type="Pfam" id="PF01882">
    <property type="entry name" value="DUF58"/>
    <property type="match status" value="1"/>
</dbReference>
<feature type="region of interest" description="Disordered" evidence="1">
    <location>
        <begin position="1"/>
        <end position="20"/>
    </location>
</feature>
<reference evidence="3" key="1">
    <citation type="submission" date="2018-06" db="EMBL/GenBank/DDBJ databases">
        <authorList>
            <person name="Zhirakovskaya E."/>
        </authorList>
    </citation>
    <scope>NUCLEOTIDE SEQUENCE</scope>
</reference>
<dbReference type="PANTHER" id="PTHR33608">
    <property type="entry name" value="BLL2464 PROTEIN"/>
    <property type="match status" value="1"/>
</dbReference>
<accession>A0A3B0YIF2</accession>
<dbReference type="InterPro" id="IPR036465">
    <property type="entry name" value="vWFA_dom_sf"/>
</dbReference>
<dbReference type="EMBL" id="UOFJ01000306">
    <property type="protein sequence ID" value="VAW68086.1"/>
    <property type="molecule type" value="Genomic_DNA"/>
</dbReference>
<feature type="compositionally biased region" description="Polar residues" evidence="1">
    <location>
        <begin position="1"/>
        <end position="17"/>
    </location>
</feature>
<sequence>MPTMSHSRNPAQTSTQNDIRGDIRGDDIIRISQSTLISLNRDAKQLPLKSANIRAQLNGQYLSSFKGRGMEFDEARPYQPGDDIRAMDWRVTARTGKAHSKVFREERERPVLLWVDYRQPMFFGTQQHFKSVLAAKIAALLAWSTAQHGDRLGGLIFSSQPDSHTELRPGRGKSASLHFIRQLAQHPAWDTPQNTAAEPAQNTHINSAAQSLGRLQKVSKPGSLIFLISDFRNMDEMAWSRLAQLGRHSDVVFISIHDPLESQLPPAGIYKISNGERELNLNTYSKQQRQQYHQRHETQQSQLQSRCRKLGMRFISICTRDDYLSVLQQGLGLASSTKRRK</sequence>
<dbReference type="AlphaFoldDB" id="A0A3B0YIF2"/>